<comment type="caution">
    <text evidence="4">The sequence shown here is derived from an EMBL/GenBank/DDBJ whole genome shotgun (WGS) entry which is preliminary data.</text>
</comment>
<organism evidence="4 5">
    <name type="scientific">Apolygus lucorum</name>
    <name type="common">Small green plant bug</name>
    <name type="synonym">Lygocoris lucorum</name>
    <dbReference type="NCBI Taxonomy" id="248454"/>
    <lineage>
        <taxon>Eukaryota</taxon>
        <taxon>Metazoa</taxon>
        <taxon>Ecdysozoa</taxon>
        <taxon>Arthropoda</taxon>
        <taxon>Hexapoda</taxon>
        <taxon>Insecta</taxon>
        <taxon>Pterygota</taxon>
        <taxon>Neoptera</taxon>
        <taxon>Paraneoptera</taxon>
        <taxon>Hemiptera</taxon>
        <taxon>Heteroptera</taxon>
        <taxon>Panheteroptera</taxon>
        <taxon>Cimicomorpha</taxon>
        <taxon>Miridae</taxon>
        <taxon>Mirini</taxon>
        <taxon>Apolygus</taxon>
    </lineage>
</organism>
<feature type="compositionally biased region" description="Basic and acidic residues" evidence="1">
    <location>
        <begin position="60"/>
        <end position="69"/>
    </location>
</feature>
<dbReference type="AlphaFoldDB" id="A0A8S9XWN8"/>
<dbReference type="Pfam" id="PF01425">
    <property type="entry name" value="Amidase"/>
    <property type="match status" value="1"/>
</dbReference>
<evidence type="ECO:0000313" key="4">
    <source>
        <dbReference type="EMBL" id="KAF6213492.1"/>
    </source>
</evidence>
<dbReference type="EMBL" id="WIXP02000003">
    <property type="protein sequence ID" value="KAF6213492.1"/>
    <property type="molecule type" value="Genomic_DNA"/>
</dbReference>
<dbReference type="SUPFAM" id="SSF75304">
    <property type="entry name" value="Amidase signature (AS) enzymes"/>
    <property type="match status" value="1"/>
</dbReference>
<keyword evidence="5" id="KW-1185">Reference proteome</keyword>
<accession>A0A8S9XWN8</accession>
<gene>
    <name evidence="4" type="ORF">GE061_011212</name>
</gene>
<dbReference type="Gene3D" id="3.90.1300.10">
    <property type="entry name" value="Amidase signature (AS) domain"/>
    <property type="match status" value="1"/>
</dbReference>
<protein>
    <recommendedName>
        <fullName evidence="3">Amidase domain-containing protein</fullName>
    </recommendedName>
</protein>
<keyword evidence="2" id="KW-1133">Transmembrane helix</keyword>
<dbReference type="Gene3D" id="1.20.120.1250">
    <property type="entry name" value="Sulfhydryl oxidase R596, ORFan domain"/>
    <property type="match status" value="1"/>
</dbReference>
<dbReference type="PANTHER" id="PTHR43372:SF2">
    <property type="entry name" value="IP13792P"/>
    <property type="match status" value="1"/>
</dbReference>
<feature type="domain" description="Amidase" evidence="3">
    <location>
        <begin position="339"/>
        <end position="779"/>
    </location>
</feature>
<dbReference type="InterPro" id="IPR023631">
    <property type="entry name" value="Amidase_dom"/>
</dbReference>
<proteinExistence type="predicted"/>
<name>A0A8S9XWN8_APOLU</name>
<dbReference type="GO" id="GO:0012505">
    <property type="term" value="C:endomembrane system"/>
    <property type="evidence" value="ECO:0007669"/>
    <property type="project" value="TreeGrafter"/>
</dbReference>
<keyword evidence="2" id="KW-0812">Transmembrane</keyword>
<evidence type="ECO:0000256" key="1">
    <source>
        <dbReference type="SAM" id="MobiDB-lite"/>
    </source>
</evidence>
<evidence type="ECO:0000259" key="3">
    <source>
        <dbReference type="Pfam" id="PF01425"/>
    </source>
</evidence>
<dbReference type="OrthoDB" id="6428749at2759"/>
<dbReference type="PANTHER" id="PTHR43372">
    <property type="entry name" value="FATTY-ACID AMIDE HYDROLASE"/>
    <property type="match status" value="1"/>
</dbReference>
<feature type="transmembrane region" description="Helical" evidence="2">
    <location>
        <begin position="278"/>
        <end position="298"/>
    </location>
</feature>
<evidence type="ECO:0000313" key="5">
    <source>
        <dbReference type="Proteomes" id="UP000466442"/>
    </source>
</evidence>
<dbReference type="Proteomes" id="UP000466442">
    <property type="component" value="Unassembled WGS sequence"/>
</dbReference>
<dbReference type="InterPro" id="IPR052739">
    <property type="entry name" value="FAAH2"/>
</dbReference>
<dbReference type="InterPro" id="IPR036928">
    <property type="entry name" value="AS_sf"/>
</dbReference>
<reference evidence="4" key="1">
    <citation type="journal article" date="2021" name="Mol. Ecol. Resour.">
        <title>Apolygus lucorum genome provides insights into omnivorousness and mesophyll feeding.</title>
        <authorList>
            <person name="Liu Y."/>
            <person name="Liu H."/>
            <person name="Wang H."/>
            <person name="Huang T."/>
            <person name="Liu B."/>
            <person name="Yang B."/>
            <person name="Yin L."/>
            <person name="Li B."/>
            <person name="Zhang Y."/>
            <person name="Zhang S."/>
            <person name="Jiang F."/>
            <person name="Zhang X."/>
            <person name="Ren Y."/>
            <person name="Wang B."/>
            <person name="Wang S."/>
            <person name="Lu Y."/>
            <person name="Wu K."/>
            <person name="Fan W."/>
            <person name="Wang G."/>
        </authorList>
    </citation>
    <scope>NUCLEOTIDE SEQUENCE</scope>
    <source>
        <strain evidence="4">12Hb</strain>
    </source>
</reference>
<feature type="region of interest" description="Disordered" evidence="1">
    <location>
        <begin position="46"/>
        <end position="89"/>
    </location>
</feature>
<evidence type="ECO:0000256" key="2">
    <source>
        <dbReference type="SAM" id="Phobius"/>
    </source>
</evidence>
<keyword evidence="2" id="KW-0472">Membrane</keyword>
<sequence length="814" mass="91708">MVTFRISAHHLSRSSAVESSLGQFKAFILVGDSTAQSCNCGRRIRNKDTDNKQIKMPKVPTEKRSEKKSGWGNGQLFGSEKTESTFQGGGFKDKEKALETIRLLDGKDVTYQYQIINSMYNRAKVILKRTTDKEKRTNLSDAIDTFETWIDDYKKNQRQKENFGYINLEVMEGCKPLAEKYGLEDFKFLEAYQAADGDLKQLRTKKVEGKDITWDVERNNRLKVLSKKIKEELLPLYEIDEPYRGLPSKEHLEMILLAYSGDQRFISSIEATSKMGLLVFRCCLWFVQAVTFVVLWPYTKLRTLFLQKQSVPPIANPLLFYSAEDLAEKIRTRQVSSVDVVQAYISRTEVVNPIVNAVVQDRFKEALKEAAAVDDEIMRNPDPKYWEIHKPLNGVPISIKESISVAGMSNHAGRRGNRVADSDAPAVSNLRAAGAIPIMVTNTPELCLFWETYNYVRGFTNNPFDSRRTTGGSSGGEAAIIGAGAAPFGLGSDIVGSGRLPPHYCGIFGHKPTPRIISVEGHMPVSTDPEWDTFLVLSPMSSHASDLPLIMKAAAPHASKILCLDEPVDLRELKVFYMEEHRGILTHSVQNEIKQAVQGAAFYFRSTYGTEPLKFKLDNFDSAMWPVIVLMCGMKPPQSVLQRSEDPEDWGWKEVIFETIKAFTGFSKFTIYAVIFCLLQKLVRLLPKSVEKNCRDYKANMIKHFEETLGDNGVLILPVSTATTHLHYRMYYKMSTSIYLAMFNLLEMPATTVPIGFDKDGLPIGIQVVSTKNNDRLTLAVAKELEKGFGGWLLPRQDAASTVQRKNQRNVTIN</sequence>